<reference evidence="1" key="1">
    <citation type="journal article" date="2019" name="bioRxiv">
        <title>The Genome of the Zebra Mussel, Dreissena polymorpha: A Resource for Invasive Species Research.</title>
        <authorList>
            <person name="McCartney M.A."/>
            <person name="Auch B."/>
            <person name="Kono T."/>
            <person name="Mallez S."/>
            <person name="Zhang Y."/>
            <person name="Obille A."/>
            <person name="Becker A."/>
            <person name="Abrahante J.E."/>
            <person name="Garbe J."/>
            <person name="Badalamenti J.P."/>
            <person name="Herman A."/>
            <person name="Mangelson H."/>
            <person name="Liachko I."/>
            <person name="Sullivan S."/>
            <person name="Sone E.D."/>
            <person name="Koren S."/>
            <person name="Silverstein K.A.T."/>
            <person name="Beckman K.B."/>
            <person name="Gohl D.M."/>
        </authorList>
    </citation>
    <scope>NUCLEOTIDE SEQUENCE</scope>
    <source>
        <strain evidence="1">Duluth1</strain>
        <tissue evidence="1">Whole animal</tissue>
    </source>
</reference>
<proteinExistence type="predicted"/>
<dbReference type="EMBL" id="JAIWYP010000001">
    <property type="protein sequence ID" value="KAH3877919.1"/>
    <property type="molecule type" value="Genomic_DNA"/>
</dbReference>
<protein>
    <submittedName>
        <fullName evidence="1">Uncharacterized protein</fullName>
    </submittedName>
</protein>
<keyword evidence="2" id="KW-1185">Reference proteome</keyword>
<reference evidence="1" key="2">
    <citation type="submission" date="2020-11" db="EMBL/GenBank/DDBJ databases">
        <authorList>
            <person name="McCartney M.A."/>
            <person name="Auch B."/>
            <person name="Kono T."/>
            <person name="Mallez S."/>
            <person name="Becker A."/>
            <person name="Gohl D.M."/>
            <person name="Silverstein K.A.T."/>
            <person name="Koren S."/>
            <person name="Bechman K.B."/>
            <person name="Herman A."/>
            <person name="Abrahante J.E."/>
            <person name="Garbe J."/>
        </authorList>
    </citation>
    <scope>NUCLEOTIDE SEQUENCE</scope>
    <source>
        <strain evidence="1">Duluth1</strain>
        <tissue evidence="1">Whole animal</tissue>
    </source>
</reference>
<sequence length="72" mass="7735">MTRPSADDIDDDEESSMLLNDNAVEITNIGVIFLSPPPPPLCMGSNSFGKMQTNLDDRPDANVGVYAASCIF</sequence>
<gene>
    <name evidence="1" type="ORF">DPMN_001799</name>
</gene>
<organism evidence="1 2">
    <name type="scientific">Dreissena polymorpha</name>
    <name type="common">Zebra mussel</name>
    <name type="synonym">Mytilus polymorpha</name>
    <dbReference type="NCBI Taxonomy" id="45954"/>
    <lineage>
        <taxon>Eukaryota</taxon>
        <taxon>Metazoa</taxon>
        <taxon>Spiralia</taxon>
        <taxon>Lophotrochozoa</taxon>
        <taxon>Mollusca</taxon>
        <taxon>Bivalvia</taxon>
        <taxon>Autobranchia</taxon>
        <taxon>Heteroconchia</taxon>
        <taxon>Euheterodonta</taxon>
        <taxon>Imparidentia</taxon>
        <taxon>Neoheterodontei</taxon>
        <taxon>Myida</taxon>
        <taxon>Dreissenoidea</taxon>
        <taxon>Dreissenidae</taxon>
        <taxon>Dreissena</taxon>
    </lineage>
</organism>
<dbReference type="Proteomes" id="UP000828390">
    <property type="component" value="Unassembled WGS sequence"/>
</dbReference>
<name>A0A9D4RR61_DREPO</name>
<evidence type="ECO:0000313" key="2">
    <source>
        <dbReference type="Proteomes" id="UP000828390"/>
    </source>
</evidence>
<comment type="caution">
    <text evidence="1">The sequence shown here is derived from an EMBL/GenBank/DDBJ whole genome shotgun (WGS) entry which is preliminary data.</text>
</comment>
<evidence type="ECO:0000313" key="1">
    <source>
        <dbReference type="EMBL" id="KAH3877919.1"/>
    </source>
</evidence>
<dbReference type="AlphaFoldDB" id="A0A9D4RR61"/>
<accession>A0A9D4RR61</accession>